<keyword evidence="1" id="KW-0472">Membrane</keyword>
<feature type="transmembrane region" description="Helical" evidence="1">
    <location>
        <begin position="9"/>
        <end position="30"/>
    </location>
</feature>
<dbReference type="OrthoDB" id="10005336at2"/>
<evidence type="ECO:0000313" key="2">
    <source>
        <dbReference type="EMBL" id="RKQ95662.1"/>
    </source>
</evidence>
<feature type="transmembrane region" description="Helical" evidence="1">
    <location>
        <begin position="36"/>
        <end position="55"/>
    </location>
</feature>
<dbReference type="Proteomes" id="UP000273675">
    <property type="component" value="Unassembled WGS sequence"/>
</dbReference>
<comment type="caution">
    <text evidence="2">The sequence shown here is derived from an EMBL/GenBank/DDBJ whole genome shotgun (WGS) entry which is preliminary data.</text>
</comment>
<evidence type="ECO:0000256" key="1">
    <source>
        <dbReference type="SAM" id="Phobius"/>
    </source>
</evidence>
<name>A0A495D291_9PROT</name>
<protein>
    <submittedName>
        <fullName evidence="2">Uncharacterized protein</fullName>
    </submittedName>
</protein>
<dbReference type="EMBL" id="RBIM01000006">
    <property type="protein sequence ID" value="RKQ95662.1"/>
    <property type="molecule type" value="Genomic_DNA"/>
</dbReference>
<gene>
    <name evidence="2" type="ORF">C7435_2768</name>
</gene>
<evidence type="ECO:0000313" key="3">
    <source>
        <dbReference type="Proteomes" id="UP000273675"/>
    </source>
</evidence>
<keyword evidence="1" id="KW-1133">Transmembrane helix</keyword>
<sequence length="90" mass="10184">MTNDRISRILLQVLTRVVGYVLIAAGAVLAVSPVPLGAVLVAVGMAILIPTDARFRTFLRGRRKRWHWLDKALNRLGHHAPSPYDRYLRR</sequence>
<dbReference type="AlphaFoldDB" id="A0A495D291"/>
<organism evidence="2 3">
    <name type="scientific">Maricaulis maris</name>
    <dbReference type="NCBI Taxonomy" id="74318"/>
    <lineage>
        <taxon>Bacteria</taxon>
        <taxon>Pseudomonadati</taxon>
        <taxon>Pseudomonadota</taxon>
        <taxon>Alphaproteobacteria</taxon>
        <taxon>Maricaulales</taxon>
        <taxon>Maricaulaceae</taxon>
        <taxon>Maricaulis</taxon>
    </lineage>
</organism>
<proteinExistence type="predicted"/>
<dbReference type="RefSeq" id="WP_147422704.1">
    <property type="nucleotide sequence ID" value="NZ_RBIM01000006.1"/>
</dbReference>
<reference evidence="2 3" key="1">
    <citation type="submission" date="2018-10" db="EMBL/GenBank/DDBJ databases">
        <title>Genomic Encyclopedia of Type Strains, Phase IV (KMG-IV): sequencing the most valuable type-strain genomes for metagenomic binning, comparative biology and taxonomic classification.</title>
        <authorList>
            <person name="Goeker M."/>
        </authorList>
    </citation>
    <scope>NUCLEOTIDE SEQUENCE [LARGE SCALE GENOMIC DNA]</scope>
    <source>
        <strain evidence="2 3">DSM 4734</strain>
    </source>
</reference>
<accession>A0A495D291</accession>
<keyword evidence="1" id="KW-0812">Transmembrane</keyword>